<keyword evidence="1" id="KW-0472">Membrane</keyword>
<evidence type="ECO:0000256" key="1">
    <source>
        <dbReference type="SAM" id="Phobius"/>
    </source>
</evidence>
<sequence length="211" mass="23778">MFLFFKTKRAFTLLELIIVIFITLILVTGAMQLLIAGNRNINIMWEQLAAQGQANFAINRFIDYTRTAEISSIGSYPIEVADSYELVFFANVDSDSLIEKVKFWLDTSDNIFKQSIIKPSIVSGQPSYSIASGAVETIFDLAHNVSNFNINKPVFLYYNQFYNGSGSALTNFNISEVRMVKLQLDLEKNNNKSPVPLSVESTILIRSLHNN</sequence>
<evidence type="ECO:0000313" key="2">
    <source>
        <dbReference type="EMBL" id="PIR78070.1"/>
    </source>
</evidence>
<organism evidence="2 3">
    <name type="scientific">Candidatus Magasanikbacteria bacterium CG10_big_fil_rev_8_21_14_0_10_36_16</name>
    <dbReference type="NCBI Taxonomy" id="1974645"/>
    <lineage>
        <taxon>Bacteria</taxon>
        <taxon>Candidatus Magasanikiibacteriota</taxon>
    </lineage>
</organism>
<dbReference type="NCBIfam" id="TIGR02532">
    <property type="entry name" value="IV_pilin_GFxxxE"/>
    <property type="match status" value="1"/>
</dbReference>
<accession>A0A2H0TXW5</accession>
<protein>
    <recommendedName>
        <fullName evidence="4">Prepilin-type N-terminal cleavage/methylation domain-containing protein</fullName>
    </recommendedName>
</protein>
<evidence type="ECO:0000313" key="3">
    <source>
        <dbReference type="Proteomes" id="UP000230852"/>
    </source>
</evidence>
<dbReference type="EMBL" id="PFBU01000067">
    <property type="protein sequence ID" value="PIR78070.1"/>
    <property type="molecule type" value="Genomic_DNA"/>
</dbReference>
<dbReference type="Proteomes" id="UP000230852">
    <property type="component" value="Unassembled WGS sequence"/>
</dbReference>
<keyword evidence="1" id="KW-0812">Transmembrane</keyword>
<evidence type="ECO:0008006" key="4">
    <source>
        <dbReference type="Google" id="ProtNLM"/>
    </source>
</evidence>
<proteinExistence type="predicted"/>
<comment type="caution">
    <text evidence="2">The sequence shown here is derived from an EMBL/GenBank/DDBJ whole genome shotgun (WGS) entry which is preliminary data.</text>
</comment>
<name>A0A2H0TXW5_9BACT</name>
<keyword evidence="1" id="KW-1133">Transmembrane helix</keyword>
<dbReference type="InterPro" id="IPR012902">
    <property type="entry name" value="N_methyl_site"/>
</dbReference>
<reference evidence="3" key="1">
    <citation type="submission" date="2017-09" db="EMBL/GenBank/DDBJ databases">
        <title>Depth-based differentiation of microbial function through sediment-hosted aquifers and enrichment of novel symbionts in the deep terrestrial subsurface.</title>
        <authorList>
            <person name="Probst A.J."/>
            <person name="Ladd B."/>
            <person name="Jarett J.K."/>
            <person name="Geller-Mcgrath D.E."/>
            <person name="Sieber C.M.K."/>
            <person name="Emerson J.B."/>
            <person name="Anantharaman K."/>
            <person name="Thomas B.C."/>
            <person name="Malmstrom R."/>
            <person name="Stieglmeier M."/>
            <person name="Klingl A."/>
            <person name="Woyke T."/>
            <person name="Ryan C.M."/>
            <person name="Banfield J.F."/>
        </authorList>
    </citation>
    <scope>NUCLEOTIDE SEQUENCE [LARGE SCALE GENOMIC DNA]</scope>
</reference>
<feature type="transmembrane region" description="Helical" evidence="1">
    <location>
        <begin position="12"/>
        <end position="35"/>
    </location>
</feature>
<dbReference type="Pfam" id="PF07963">
    <property type="entry name" value="N_methyl"/>
    <property type="match status" value="1"/>
</dbReference>
<gene>
    <name evidence="2" type="ORF">COU28_03655</name>
</gene>
<dbReference type="AlphaFoldDB" id="A0A2H0TXW5"/>